<dbReference type="PANTHER" id="PTHR18919">
    <property type="entry name" value="ACETYL-COA C-ACYLTRANSFERASE"/>
    <property type="match status" value="1"/>
</dbReference>
<feature type="active site" description="Acyl-thioester intermediate" evidence="4">
    <location>
        <position position="91"/>
    </location>
</feature>
<dbReference type="PROSITE" id="PS00737">
    <property type="entry name" value="THIOLASE_2"/>
    <property type="match status" value="1"/>
</dbReference>
<feature type="active site" description="Proton acceptor" evidence="4">
    <location>
        <position position="382"/>
    </location>
</feature>
<dbReference type="Pfam" id="PF00108">
    <property type="entry name" value="Thiolase_N"/>
    <property type="match status" value="1"/>
</dbReference>
<feature type="active site" description="Proton acceptor" evidence="4">
    <location>
        <position position="352"/>
    </location>
</feature>
<dbReference type="CDD" id="cd00751">
    <property type="entry name" value="thiolase"/>
    <property type="match status" value="1"/>
</dbReference>
<dbReference type="EMBL" id="CP014136">
    <property type="protein sequence ID" value="ATA19588.1"/>
    <property type="molecule type" value="Genomic_DNA"/>
</dbReference>
<reference evidence="8 9" key="1">
    <citation type="submission" date="2016-01" db="EMBL/GenBank/DDBJ databases">
        <authorList>
            <person name="Oliw E.H."/>
        </authorList>
    </citation>
    <scope>NUCLEOTIDE SEQUENCE [LARGE SCALE GENOMIC DNA]</scope>
    <source>
        <strain evidence="8 9">FRB97</strain>
    </source>
</reference>
<dbReference type="OrthoDB" id="9764638at2"/>
<evidence type="ECO:0000313" key="9">
    <source>
        <dbReference type="Proteomes" id="UP000217182"/>
    </source>
</evidence>
<feature type="domain" description="Thiolase C-terminal" evidence="7">
    <location>
        <begin position="274"/>
        <end position="395"/>
    </location>
</feature>
<keyword evidence="2 5" id="KW-0808">Transferase</keyword>
<dbReference type="KEGG" id="gqu:AWC35_09670"/>
<dbReference type="Proteomes" id="UP000217182">
    <property type="component" value="Chromosome"/>
</dbReference>
<dbReference type="InterPro" id="IPR020616">
    <property type="entry name" value="Thiolase_N"/>
</dbReference>
<accession>A0A250B034</accession>
<dbReference type="GO" id="GO:0003988">
    <property type="term" value="F:acetyl-CoA C-acyltransferase activity"/>
    <property type="evidence" value="ECO:0007669"/>
    <property type="project" value="UniProtKB-ARBA"/>
</dbReference>
<dbReference type="InterPro" id="IPR020610">
    <property type="entry name" value="Thiolase_AS"/>
</dbReference>
<gene>
    <name evidence="8" type="ORF">AWC35_09670</name>
</gene>
<dbReference type="InterPro" id="IPR002155">
    <property type="entry name" value="Thiolase"/>
</dbReference>
<dbReference type="Pfam" id="PF02803">
    <property type="entry name" value="Thiolase_C"/>
    <property type="match status" value="1"/>
</dbReference>
<dbReference type="NCBIfam" id="TIGR01930">
    <property type="entry name" value="AcCoA-C-Actrans"/>
    <property type="match status" value="1"/>
</dbReference>
<dbReference type="PROSITE" id="PS00098">
    <property type="entry name" value="THIOLASE_1"/>
    <property type="match status" value="1"/>
</dbReference>
<keyword evidence="9" id="KW-1185">Reference proteome</keyword>
<feature type="domain" description="Thiolase N-terminal" evidence="6">
    <location>
        <begin position="7"/>
        <end position="265"/>
    </location>
</feature>
<evidence type="ECO:0000256" key="5">
    <source>
        <dbReference type="RuleBase" id="RU003557"/>
    </source>
</evidence>
<comment type="similarity">
    <text evidence="1 5">Belongs to the thiolase-like superfamily. Thiolase family.</text>
</comment>
<dbReference type="PIRSF" id="PIRSF000429">
    <property type="entry name" value="Ac-CoA_Ac_transf"/>
    <property type="match status" value="1"/>
</dbReference>
<dbReference type="InterPro" id="IPR020617">
    <property type="entry name" value="Thiolase_C"/>
</dbReference>
<evidence type="ECO:0000256" key="4">
    <source>
        <dbReference type="PIRSR" id="PIRSR000429-1"/>
    </source>
</evidence>
<protein>
    <submittedName>
        <fullName evidence="8">Acetyl-CoA acetyltransferase</fullName>
    </submittedName>
</protein>
<dbReference type="PROSITE" id="PS00099">
    <property type="entry name" value="THIOLASE_3"/>
    <property type="match status" value="1"/>
</dbReference>
<proteinExistence type="inferred from homology"/>
<evidence type="ECO:0000259" key="6">
    <source>
        <dbReference type="Pfam" id="PF00108"/>
    </source>
</evidence>
<evidence type="ECO:0000256" key="1">
    <source>
        <dbReference type="ARBA" id="ARBA00010982"/>
    </source>
</evidence>
<dbReference type="Gene3D" id="3.40.47.10">
    <property type="match status" value="2"/>
</dbReference>
<dbReference type="InterPro" id="IPR020615">
    <property type="entry name" value="Thiolase_acyl_enz_int_AS"/>
</dbReference>
<keyword evidence="3 5" id="KW-0012">Acyltransferase</keyword>
<evidence type="ECO:0000313" key="8">
    <source>
        <dbReference type="EMBL" id="ATA19588.1"/>
    </source>
</evidence>
<dbReference type="InterPro" id="IPR020613">
    <property type="entry name" value="Thiolase_CS"/>
</dbReference>
<sequence length="399" mass="42332">MGKSRDIVIVAAKRTAIGRIQGSLSTLPAYQLGAELISCILNKINVEPEQITEVILGQTLTAGCGQNPARQAAIAAGLPYTIPAMTINKVCGSGLKAIHLAMQSIENGDADLVIAGGQENMSLAPYLIPKARTGLRQGHAMLQDSLIHDGLWDSFNDYHMGLTAENLAKRYSINREEQDAYAFASQRKALEAIAAGQFRDEIVPITVRLKNNAVRIFDTDEQPRSDAVMDKLAQLKPAFQKEGTVTAGNSSTLNDGAAVLLMASAEKAAALRLPVLATVKSFASVGVDPAVMGIGPVPATRLALARAGWNIEDLDLIEANEAFAAQILAVNKEIKWDTRKVNVNGGAIALGHPLGASGARILVTLIHELQRRSLRKGLATLCVGGGQGLAITLERSSHL</sequence>
<evidence type="ECO:0000256" key="2">
    <source>
        <dbReference type="ARBA" id="ARBA00022679"/>
    </source>
</evidence>
<organism evidence="8 9">
    <name type="scientific">Gibbsiella quercinecans</name>
    <dbReference type="NCBI Taxonomy" id="929813"/>
    <lineage>
        <taxon>Bacteria</taxon>
        <taxon>Pseudomonadati</taxon>
        <taxon>Pseudomonadota</taxon>
        <taxon>Gammaproteobacteria</taxon>
        <taxon>Enterobacterales</taxon>
        <taxon>Yersiniaceae</taxon>
        <taxon>Gibbsiella</taxon>
    </lineage>
</organism>
<dbReference type="SUPFAM" id="SSF53901">
    <property type="entry name" value="Thiolase-like"/>
    <property type="match status" value="2"/>
</dbReference>
<name>A0A250B034_9GAMM</name>
<evidence type="ECO:0000259" key="7">
    <source>
        <dbReference type="Pfam" id="PF02803"/>
    </source>
</evidence>
<dbReference type="FunFam" id="3.40.47.10:FF:000010">
    <property type="entry name" value="Acetyl-CoA acetyltransferase (Thiolase)"/>
    <property type="match status" value="1"/>
</dbReference>
<dbReference type="GO" id="GO:0044281">
    <property type="term" value="P:small molecule metabolic process"/>
    <property type="evidence" value="ECO:0007669"/>
    <property type="project" value="UniProtKB-ARBA"/>
</dbReference>
<evidence type="ECO:0000256" key="3">
    <source>
        <dbReference type="ARBA" id="ARBA00023315"/>
    </source>
</evidence>
<dbReference type="AlphaFoldDB" id="A0A250B034"/>
<dbReference type="PANTHER" id="PTHR18919:SF107">
    <property type="entry name" value="ACETYL-COA ACETYLTRANSFERASE, CYTOSOLIC"/>
    <property type="match status" value="1"/>
</dbReference>
<dbReference type="RefSeq" id="WP_095846195.1">
    <property type="nucleotide sequence ID" value="NZ_CP014136.1"/>
</dbReference>
<dbReference type="InterPro" id="IPR016039">
    <property type="entry name" value="Thiolase-like"/>
</dbReference>